<dbReference type="VEuPathDB" id="TriTrypDB:BSAL_51220"/>
<keyword evidence="3" id="KW-1185">Reference proteome</keyword>
<reference evidence="3" key="1">
    <citation type="submission" date="2015-09" db="EMBL/GenBank/DDBJ databases">
        <authorList>
            <consortium name="Pathogen Informatics"/>
        </authorList>
    </citation>
    <scope>NUCLEOTIDE SEQUENCE [LARGE SCALE GENOMIC DNA]</scope>
    <source>
        <strain evidence="3">Lake Konstanz</strain>
    </source>
</reference>
<sequence length="688" mass="76672">MIRKLIFETSLSQQSRLIPLSIHQQRLCASSNSCDNASSCGTISELRERLVPCMSTLFSTLSNIERKLPEELQREVAEHGGLQVVLRDDPRFVMSVIGKSTVARVSTEAPKSGGTTQRASDSPTRNEHRSRASIGNRGAILQSLDAAPHDLDVMPTWCVDNSFPRFCVPLDALCAARRVVKPGLYDSPSAVEDEIRRVQLPALHLDIELLHMDGYVRPRRNRSALYDCVVSATSPTVSSKTLNVDVAASTTVDEPERDDLASDGNHDDFMMDDVASHNNSHSNEYGHNPPAFAPPAALLTQLPPPAPAPQQPVLSALERWLFDNGHFVEPYETYRVARLMACTEWTPIASVKEECDVLLPQNRQLQHVLLTSPHLFELSRPHHHFGGTYPNGRSSSSSSSPAAVAAAPPPDNNHHNSQQFVRYRVPPMYLTHRNYSKEQIAIMERKVHAIRQMKFPQRDKMRRLLREIVEGSGKCPFLDPNVFAFALLDCLPVESAEGVSFTAVLNSRFTKTQRDCRPILLEPFFDSFKELFVVSQGRHSNGLVVSRRASEKQSSSEGGHPAASHDIASDEEVVMSLFERFPTRRDPTAFVPHNSIRGLLSLRAQRAIRLRGWASIAESQREKIEVMVLVSDDDEKGRSLKKTRSNNVATAGDGVEAVRFRGKYLESLVETYQRLGGGEVRDEEAQPQ</sequence>
<protein>
    <submittedName>
        <fullName evidence="2">Uncharacterized protein</fullName>
    </submittedName>
</protein>
<feature type="region of interest" description="Disordered" evidence="1">
    <location>
        <begin position="104"/>
        <end position="132"/>
    </location>
</feature>
<feature type="compositionally biased region" description="Polar residues" evidence="1">
    <location>
        <begin position="113"/>
        <end position="123"/>
    </location>
</feature>
<feature type="region of interest" description="Disordered" evidence="1">
    <location>
        <begin position="381"/>
        <end position="417"/>
    </location>
</feature>
<dbReference type="Proteomes" id="UP000051952">
    <property type="component" value="Unassembled WGS sequence"/>
</dbReference>
<dbReference type="OrthoDB" id="272369at2759"/>
<evidence type="ECO:0000313" key="3">
    <source>
        <dbReference type="Proteomes" id="UP000051952"/>
    </source>
</evidence>
<accession>A0A0S4IKU8</accession>
<name>A0A0S4IKU8_BODSA</name>
<proteinExistence type="predicted"/>
<feature type="region of interest" description="Disordered" evidence="1">
    <location>
        <begin position="544"/>
        <end position="565"/>
    </location>
</feature>
<feature type="compositionally biased region" description="Low complexity" evidence="1">
    <location>
        <begin position="394"/>
        <end position="406"/>
    </location>
</feature>
<organism evidence="2 3">
    <name type="scientific">Bodo saltans</name>
    <name type="common">Flagellated protozoan</name>
    <dbReference type="NCBI Taxonomy" id="75058"/>
    <lineage>
        <taxon>Eukaryota</taxon>
        <taxon>Discoba</taxon>
        <taxon>Euglenozoa</taxon>
        <taxon>Kinetoplastea</taxon>
        <taxon>Metakinetoplastina</taxon>
        <taxon>Eubodonida</taxon>
        <taxon>Bodonidae</taxon>
        <taxon>Bodo</taxon>
    </lineage>
</organism>
<dbReference type="AlphaFoldDB" id="A0A0S4IKU8"/>
<evidence type="ECO:0000256" key="1">
    <source>
        <dbReference type="SAM" id="MobiDB-lite"/>
    </source>
</evidence>
<gene>
    <name evidence="2" type="ORF">BSAL_51220</name>
</gene>
<evidence type="ECO:0000313" key="2">
    <source>
        <dbReference type="EMBL" id="CUE66487.1"/>
    </source>
</evidence>
<dbReference type="EMBL" id="CYKH01000057">
    <property type="protein sequence ID" value="CUE66487.1"/>
    <property type="molecule type" value="Genomic_DNA"/>
</dbReference>